<dbReference type="AlphaFoldDB" id="A0A2S1LW21"/>
<keyword evidence="1" id="KW-0732">Signal</keyword>
<evidence type="ECO:0000313" key="3">
    <source>
        <dbReference type="Proteomes" id="UP000244655"/>
    </source>
</evidence>
<gene>
    <name evidence="2" type="ORF">CR532_00515</name>
</gene>
<feature type="chain" id="PRO_5015608288" evidence="1">
    <location>
        <begin position="21"/>
        <end position="194"/>
    </location>
</feature>
<reference evidence="2 3" key="1">
    <citation type="submission" date="2018-01" db="EMBL/GenBank/DDBJ databases">
        <title>Genome sequence of Borrelia tachyglossi.</title>
        <authorList>
            <person name="Gofton A.W."/>
        </authorList>
    </citation>
    <scope>NUCLEOTIDE SEQUENCE [LARGE SCALE GENOMIC DNA]</scope>
    <source>
        <strain evidence="2 3">Bc-F10-1268</strain>
    </source>
</reference>
<organism evidence="2 3">
    <name type="scientific">Candidatus Borreliella tachyglossi</name>
    <dbReference type="NCBI Taxonomy" id="1964448"/>
    <lineage>
        <taxon>Bacteria</taxon>
        <taxon>Pseudomonadati</taxon>
        <taxon>Spirochaetota</taxon>
        <taxon>Spirochaetia</taxon>
        <taxon>Spirochaetales</taxon>
        <taxon>Borreliaceae</taxon>
        <taxon>Borreliella</taxon>
    </lineage>
</organism>
<dbReference type="OrthoDB" id="350643at2"/>
<dbReference type="EMBL" id="CP025785">
    <property type="protein sequence ID" value="AWG42499.1"/>
    <property type="molecule type" value="Genomic_DNA"/>
</dbReference>
<evidence type="ECO:0000256" key="1">
    <source>
        <dbReference type="SAM" id="SignalP"/>
    </source>
</evidence>
<dbReference type="RefSeq" id="WP_108728897.1">
    <property type="nucleotide sequence ID" value="NZ_CP025785.1"/>
</dbReference>
<sequence length="194" mass="22381">MKIKILCTILLIISTVMLFSDEYTNNTFKLSSNVEEEIIGTKLKHKYKKDATSINQSNEIRYPETQKAYHYDITDTKDSILAARKHSTCKKKIIGTPTNNPIEIRESGKVQYPYDKVNTQTSKSDNSIWYNIKVYPNHKKDKFKKIKTINEVNVQIEKDFALIGPVLEDNLGTITKILAIKGYNSLEYIKIKQN</sequence>
<keyword evidence="3" id="KW-1185">Reference proteome</keyword>
<evidence type="ECO:0000313" key="2">
    <source>
        <dbReference type="EMBL" id="AWG42499.1"/>
    </source>
</evidence>
<name>A0A2S1LW21_9SPIR</name>
<protein>
    <submittedName>
        <fullName evidence="2">Uncharacterized protein</fullName>
    </submittedName>
</protein>
<feature type="signal peptide" evidence="1">
    <location>
        <begin position="1"/>
        <end position="20"/>
    </location>
</feature>
<proteinExistence type="predicted"/>
<dbReference type="Proteomes" id="UP000244655">
    <property type="component" value="Chromosome"/>
</dbReference>
<accession>A0A2S1LW21</accession>